<protein>
    <submittedName>
        <fullName evidence="2">Uncharacterized protein</fullName>
    </submittedName>
</protein>
<dbReference type="KEGG" id="dpx:DAPPUDRAFT_274309"/>
<feature type="region of interest" description="Disordered" evidence="1">
    <location>
        <begin position="66"/>
        <end position="87"/>
    </location>
</feature>
<reference evidence="2 3" key="1">
    <citation type="journal article" date="2011" name="Science">
        <title>The ecoresponsive genome of Daphnia pulex.</title>
        <authorList>
            <person name="Colbourne J.K."/>
            <person name="Pfrender M.E."/>
            <person name="Gilbert D."/>
            <person name="Thomas W.K."/>
            <person name="Tucker A."/>
            <person name="Oakley T.H."/>
            <person name="Tokishita S."/>
            <person name="Aerts A."/>
            <person name="Arnold G.J."/>
            <person name="Basu M.K."/>
            <person name="Bauer D.J."/>
            <person name="Caceres C.E."/>
            <person name="Carmel L."/>
            <person name="Casola C."/>
            <person name="Choi J.H."/>
            <person name="Detter J.C."/>
            <person name="Dong Q."/>
            <person name="Dusheyko S."/>
            <person name="Eads B.D."/>
            <person name="Frohlich T."/>
            <person name="Geiler-Samerotte K.A."/>
            <person name="Gerlach D."/>
            <person name="Hatcher P."/>
            <person name="Jogdeo S."/>
            <person name="Krijgsveld J."/>
            <person name="Kriventseva E.V."/>
            <person name="Kultz D."/>
            <person name="Laforsch C."/>
            <person name="Lindquist E."/>
            <person name="Lopez J."/>
            <person name="Manak J.R."/>
            <person name="Muller J."/>
            <person name="Pangilinan J."/>
            <person name="Patwardhan R.P."/>
            <person name="Pitluck S."/>
            <person name="Pritham E.J."/>
            <person name="Rechtsteiner A."/>
            <person name="Rho M."/>
            <person name="Rogozin I.B."/>
            <person name="Sakarya O."/>
            <person name="Salamov A."/>
            <person name="Schaack S."/>
            <person name="Shapiro H."/>
            <person name="Shiga Y."/>
            <person name="Skalitzky C."/>
            <person name="Smith Z."/>
            <person name="Souvorov A."/>
            <person name="Sung W."/>
            <person name="Tang Z."/>
            <person name="Tsuchiya D."/>
            <person name="Tu H."/>
            <person name="Vos H."/>
            <person name="Wang M."/>
            <person name="Wolf Y.I."/>
            <person name="Yamagata H."/>
            <person name="Yamada T."/>
            <person name="Ye Y."/>
            <person name="Shaw J.R."/>
            <person name="Andrews J."/>
            <person name="Crease T.J."/>
            <person name="Tang H."/>
            <person name="Lucas S.M."/>
            <person name="Robertson H.M."/>
            <person name="Bork P."/>
            <person name="Koonin E.V."/>
            <person name="Zdobnov E.M."/>
            <person name="Grigoriev I.V."/>
            <person name="Lynch M."/>
            <person name="Boore J.L."/>
        </authorList>
    </citation>
    <scope>NUCLEOTIDE SEQUENCE [LARGE SCALE GENOMIC DNA]</scope>
</reference>
<keyword evidence="3" id="KW-1185">Reference proteome</keyword>
<dbReference type="AlphaFoldDB" id="E9I428"/>
<name>E9I428_DAPPU</name>
<dbReference type="EMBL" id="GL734874">
    <property type="protein sequence ID" value="EFX61252.1"/>
    <property type="molecule type" value="Genomic_DNA"/>
</dbReference>
<proteinExistence type="predicted"/>
<feature type="region of interest" description="Disordered" evidence="1">
    <location>
        <begin position="1"/>
        <end position="21"/>
    </location>
</feature>
<dbReference type="HOGENOM" id="CLU_2485594_0_0_1"/>
<gene>
    <name evidence="2" type="ORF">DAPPUDRAFT_274309</name>
</gene>
<dbReference type="Proteomes" id="UP000000305">
    <property type="component" value="Unassembled WGS sequence"/>
</dbReference>
<evidence type="ECO:0000313" key="3">
    <source>
        <dbReference type="Proteomes" id="UP000000305"/>
    </source>
</evidence>
<dbReference type="InParanoid" id="E9I428"/>
<organism evidence="2 3">
    <name type="scientific">Daphnia pulex</name>
    <name type="common">Water flea</name>
    <dbReference type="NCBI Taxonomy" id="6669"/>
    <lineage>
        <taxon>Eukaryota</taxon>
        <taxon>Metazoa</taxon>
        <taxon>Ecdysozoa</taxon>
        <taxon>Arthropoda</taxon>
        <taxon>Crustacea</taxon>
        <taxon>Branchiopoda</taxon>
        <taxon>Diplostraca</taxon>
        <taxon>Cladocera</taxon>
        <taxon>Anomopoda</taxon>
        <taxon>Daphniidae</taxon>
        <taxon>Daphnia</taxon>
    </lineage>
</organism>
<sequence length="87" mass="10490">MIFNKQNPKEIKSNSSKKVHRRVITEMEEQPQQSNYRNDLKKTDKISSKPKFIDVYSKYIPKDSNSQRKNFKIYQNKPMPFDKHLKT</sequence>
<accession>E9I428</accession>
<evidence type="ECO:0000256" key="1">
    <source>
        <dbReference type="SAM" id="MobiDB-lite"/>
    </source>
</evidence>
<evidence type="ECO:0000313" key="2">
    <source>
        <dbReference type="EMBL" id="EFX61252.1"/>
    </source>
</evidence>